<comment type="caution">
    <text evidence="1">The sequence shown here is derived from an EMBL/GenBank/DDBJ whole genome shotgun (WGS) entry which is preliminary data.</text>
</comment>
<sequence>MVKLLVIAATILVAVQLITLISSSREYWDFYWALGDFIPDSPYGSSLDTVSAVLPRRASSSPLLLNNSLVVVSHGEVTSVYAVEQCQLGDPVARYD</sequence>
<name>A0A3L6TPJ2_PANMI</name>
<protein>
    <submittedName>
        <fullName evidence="1">Uncharacterized protein</fullName>
    </submittedName>
</protein>
<dbReference type="AlphaFoldDB" id="A0A3L6TPJ2"/>
<accession>A0A3L6TPJ2</accession>
<dbReference type="EMBL" id="PQIB02000001">
    <property type="protein sequence ID" value="RLN42082.1"/>
    <property type="molecule type" value="Genomic_DNA"/>
</dbReference>
<evidence type="ECO:0000313" key="1">
    <source>
        <dbReference type="EMBL" id="RLN42082.1"/>
    </source>
</evidence>
<organism evidence="1 2">
    <name type="scientific">Panicum miliaceum</name>
    <name type="common">Proso millet</name>
    <name type="synonym">Broomcorn millet</name>
    <dbReference type="NCBI Taxonomy" id="4540"/>
    <lineage>
        <taxon>Eukaryota</taxon>
        <taxon>Viridiplantae</taxon>
        <taxon>Streptophyta</taxon>
        <taxon>Embryophyta</taxon>
        <taxon>Tracheophyta</taxon>
        <taxon>Spermatophyta</taxon>
        <taxon>Magnoliopsida</taxon>
        <taxon>Liliopsida</taxon>
        <taxon>Poales</taxon>
        <taxon>Poaceae</taxon>
        <taxon>PACMAD clade</taxon>
        <taxon>Panicoideae</taxon>
        <taxon>Panicodae</taxon>
        <taxon>Paniceae</taxon>
        <taxon>Panicinae</taxon>
        <taxon>Panicum</taxon>
        <taxon>Panicum sect. Panicum</taxon>
    </lineage>
</organism>
<proteinExistence type="predicted"/>
<keyword evidence="2" id="KW-1185">Reference proteome</keyword>
<gene>
    <name evidence="1" type="ORF">C2845_PM01G42670</name>
</gene>
<evidence type="ECO:0000313" key="2">
    <source>
        <dbReference type="Proteomes" id="UP000275267"/>
    </source>
</evidence>
<dbReference type="Proteomes" id="UP000275267">
    <property type="component" value="Unassembled WGS sequence"/>
</dbReference>
<reference evidence="2" key="1">
    <citation type="journal article" date="2019" name="Nat. Commun.">
        <title>The genome of broomcorn millet.</title>
        <authorList>
            <person name="Zou C."/>
            <person name="Miki D."/>
            <person name="Li D."/>
            <person name="Tang Q."/>
            <person name="Xiao L."/>
            <person name="Rajput S."/>
            <person name="Deng P."/>
            <person name="Jia W."/>
            <person name="Huang R."/>
            <person name="Zhang M."/>
            <person name="Sun Y."/>
            <person name="Hu J."/>
            <person name="Fu X."/>
            <person name="Schnable P.S."/>
            <person name="Li F."/>
            <person name="Zhang H."/>
            <person name="Feng B."/>
            <person name="Zhu X."/>
            <person name="Liu R."/>
            <person name="Schnable J.C."/>
            <person name="Zhu J.-K."/>
            <person name="Zhang H."/>
        </authorList>
    </citation>
    <scope>NUCLEOTIDE SEQUENCE [LARGE SCALE GENOMIC DNA]</scope>
</reference>